<feature type="transmembrane region" description="Helical" evidence="1">
    <location>
        <begin position="5"/>
        <end position="22"/>
    </location>
</feature>
<sequence>MKKRILIIIFTLIICIGIGTFIRNRQESNHNAPNNSSSQVDKGSTIELTDQQIGILAGLEIYPNWVKEQLRNNNLIYGVVKPGDTVPAGVKNYSYLVASDKAASPIIFFDAHDDDQSVTIKYADHDGNQLHVKEITEKDLVQKFYRTREQKKQVNNDVSLLRTE</sequence>
<dbReference type="EMBL" id="JACIVC010000061">
    <property type="protein sequence ID" value="MBB1069847.1"/>
    <property type="molecule type" value="Genomic_DNA"/>
</dbReference>
<keyword evidence="1" id="KW-1133">Transmembrane helix</keyword>
<dbReference type="AlphaFoldDB" id="A0A7W3TS17"/>
<dbReference type="Pfam" id="PF22125">
    <property type="entry name" value="Lreu_0056_like"/>
    <property type="match status" value="1"/>
</dbReference>
<dbReference type="InterPro" id="IPR054365">
    <property type="entry name" value="Lreu_0056-like"/>
</dbReference>
<gene>
    <name evidence="3" type="ORF">H5S40_06750</name>
</gene>
<dbReference type="Proteomes" id="UP000518316">
    <property type="component" value="Unassembled WGS sequence"/>
</dbReference>
<protein>
    <recommendedName>
        <fullName evidence="2">Lreu-0056-like domain-containing protein</fullName>
    </recommendedName>
</protein>
<keyword evidence="1" id="KW-0472">Membrane</keyword>
<reference evidence="3 4" key="1">
    <citation type="submission" date="2020-07" db="EMBL/GenBank/DDBJ databases">
        <title>Description of Limosilactobacillus balticus sp. nov., Limosilactobacillus agrestis sp. nov., Limosilactobacillus albertensis sp. nov., Limosilactobacillus rudii sp. nov., Limosilactobacillus fastidiosus sp. nov., five novel Limosilactobacillus species isolated from the vertebrate gastrointestinal tract, and proposal of 6 subspecies of Limosilactobacillus reuteri adapted to the gastrointestinal tract of specific vertebrate hosts.</title>
        <authorList>
            <person name="Li F."/>
            <person name="Cheng C."/>
            <person name="Zheng J."/>
            <person name="Quevedo R.M."/>
            <person name="Li J."/>
            <person name="Roos S."/>
            <person name="Gaenzle M.G."/>
            <person name="Walter J."/>
        </authorList>
    </citation>
    <scope>NUCLEOTIDE SEQUENCE [LARGE SCALE GENOMIC DNA]</scope>
    <source>
        <strain evidence="3 4">RRLNB_1_1</strain>
    </source>
</reference>
<feature type="domain" description="Lreu-0056-like" evidence="2">
    <location>
        <begin position="49"/>
        <end position="162"/>
    </location>
</feature>
<name>A0A7W3TS17_9LACO</name>
<comment type="caution">
    <text evidence="3">The sequence shown here is derived from an EMBL/GenBank/DDBJ whole genome shotgun (WGS) entry which is preliminary data.</text>
</comment>
<dbReference type="CDD" id="cd15778">
    <property type="entry name" value="Lreu_0056_like"/>
    <property type="match status" value="1"/>
</dbReference>
<keyword evidence="4" id="KW-1185">Reference proteome</keyword>
<dbReference type="RefSeq" id="WP_182598384.1">
    <property type="nucleotide sequence ID" value="NZ_JACIVC010000061.1"/>
</dbReference>
<evidence type="ECO:0000259" key="2">
    <source>
        <dbReference type="Pfam" id="PF22125"/>
    </source>
</evidence>
<proteinExistence type="predicted"/>
<dbReference type="Gene3D" id="3.30.1460.60">
    <property type="match status" value="1"/>
</dbReference>
<evidence type="ECO:0000256" key="1">
    <source>
        <dbReference type="SAM" id="Phobius"/>
    </source>
</evidence>
<keyword evidence="1" id="KW-0812">Transmembrane</keyword>
<organism evidence="3 4">
    <name type="scientific">Limosilactobacillus albertensis</name>
    <dbReference type="NCBI Taxonomy" id="2759752"/>
    <lineage>
        <taxon>Bacteria</taxon>
        <taxon>Bacillati</taxon>
        <taxon>Bacillota</taxon>
        <taxon>Bacilli</taxon>
        <taxon>Lactobacillales</taxon>
        <taxon>Lactobacillaceae</taxon>
        <taxon>Limosilactobacillus</taxon>
    </lineage>
</organism>
<accession>A0A7W3TS17</accession>
<evidence type="ECO:0000313" key="3">
    <source>
        <dbReference type="EMBL" id="MBB1069847.1"/>
    </source>
</evidence>
<evidence type="ECO:0000313" key="4">
    <source>
        <dbReference type="Proteomes" id="UP000518316"/>
    </source>
</evidence>